<accession>A0AAU9XZ89</accession>
<keyword evidence="8" id="KW-0418">Kinase</keyword>
<evidence type="ECO:0000256" key="7">
    <source>
        <dbReference type="ARBA" id="ARBA00022741"/>
    </source>
</evidence>
<proteinExistence type="inferred from homology"/>
<evidence type="ECO:0000256" key="3">
    <source>
        <dbReference type="ARBA" id="ARBA00004868"/>
    </source>
</evidence>
<dbReference type="EMBL" id="CALNXJ010000094">
    <property type="protein sequence ID" value="CAH3163653.1"/>
    <property type="molecule type" value="Genomic_DNA"/>
</dbReference>
<evidence type="ECO:0000256" key="8">
    <source>
        <dbReference type="ARBA" id="ARBA00022777"/>
    </source>
</evidence>
<keyword evidence="11" id="KW-0784">Thiamine biosynthesis</keyword>
<comment type="pathway">
    <text evidence="3">Cofactor biosynthesis; thiamine diphosphate biosynthesis; 4-methyl-5-(2-phosphoethyl)-thiazole from 5-(2-hydroxyethyl)-4-methylthiazole: step 1/1.</text>
</comment>
<comment type="cofactor">
    <cofactor evidence="2">
        <name>Mg(2+)</name>
        <dbReference type="ChEBI" id="CHEBI:18420"/>
    </cofactor>
</comment>
<dbReference type="PIRSF" id="PIRSF000513">
    <property type="entry name" value="Thz_kinase"/>
    <property type="match status" value="1"/>
</dbReference>
<evidence type="ECO:0000256" key="1">
    <source>
        <dbReference type="ARBA" id="ARBA00001771"/>
    </source>
</evidence>
<dbReference type="InterPro" id="IPR029056">
    <property type="entry name" value="Ribokinase-like"/>
</dbReference>
<dbReference type="CDD" id="cd01170">
    <property type="entry name" value="THZ_kinase"/>
    <property type="match status" value="1"/>
</dbReference>
<keyword evidence="9" id="KW-0067">ATP-binding</keyword>
<dbReference type="Pfam" id="PF02110">
    <property type="entry name" value="HK"/>
    <property type="match status" value="1"/>
</dbReference>
<evidence type="ECO:0000313" key="12">
    <source>
        <dbReference type="EMBL" id="CAH3163653.1"/>
    </source>
</evidence>
<dbReference type="AlphaFoldDB" id="A0AAU9XZ89"/>
<keyword evidence="6" id="KW-0479">Metal-binding</keyword>
<comment type="caution">
    <text evidence="12">The sequence shown here is derived from an EMBL/GenBank/DDBJ whole genome shotgun (WGS) entry which is preliminary data.</text>
</comment>
<dbReference type="SUPFAM" id="SSF53613">
    <property type="entry name" value="Ribokinase-like"/>
    <property type="match status" value="1"/>
</dbReference>
<dbReference type="Proteomes" id="UP001159428">
    <property type="component" value="Unassembled WGS sequence"/>
</dbReference>
<dbReference type="NCBIfam" id="NF006830">
    <property type="entry name" value="PRK09355.1"/>
    <property type="match status" value="1"/>
</dbReference>
<reference evidence="12 13" key="1">
    <citation type="submission" date="2022-05" db="EMBL/GenBank/DDBJ databases">
        <authorList>
            <consortium name="Genoscope - CEA"/>
            <person name="William W."/>
        </authorList>
    </citation>
    <scope>NUCLEOTIDE SEQUENCE [LARGE SCALE GENOMIC DNA]</scope>
</reference>
<gene>
    <name evidence="12" type="ORF">PMEA_00035609</name>
</gene>
<keyword evidence="10" id="KW-0460">Magnesium</keyword>
<dbReference type="GO" id="GO:0009228">
    <property type="term" value="P:thiamine biosynthetic process"/>
    <property type="evidence" value="ECO:0007669"/>
    <property type="project" value="UniProtKB-KW"/>
</dbReference>
<dbReference type="PRINTS" id="PR01099">
    <property type="entry name" value="HYETHTZKNASE"/>
</dbReference>
<evidence type="ECO:0000256" key="10">
    <source>
        <dbReference type="ARBA" id="ARBA00022842"/>
    </source>
</evidence>
<dbReference type="GO" id="GO:0000287">
    <property type="term" value="F:magnesium ion binding"/>
    <property type="evidence" value="ECO:0007669"/>
    <property type="project" value="InterPro"/>
</dbReference>
<protein>
    <recommendedName>
        <fullName evidence="4">hydroxyethylthiazole kinase</fullName>
        <ecNumber evidence="4">2.7.1.50</ecNumber>
    </recommendedName>
</protein>
<evidence type="ECO:0000256" key="4">
    <source>
        <dbReference type="ARBA" id="ARBA00012129"/>
    </source>
</evidence>
<keyword evidence="13" id="KW-1185">Reference proteome</keyword>
<evidence type="ECO:0000256" key="9">
    <source>
        <dbReference type="ARBA" id="ARBA00022840"/>
    </source>
</evidence>
<organism evidence="12 13">
    <name type="scientific">Pocillopora meandrina</name>
    <dbReference type="NCBI Taxonomy" id="46732"/>
    <lineage>
        <taxon>Eukaryota</taxon>
        <taxon>Metazoa</taxon>
        <taxon>Cnidaria</taxon>
        <taxon>Anthozoa</taxon>
        <taxon>Hexacorallia</taxon>
        <taxon>Scleractinia</taxon>
        <taxon>Astrocoeniina</taxon>
        <taxon>Pocilloporidae</taxon>
        <taxon>Pocillopora</taxon>
    </lineage>
</organism>
<sequence length="303" mass="31808">MSQPAHPSSTGDNNRKPVKCSSSDCWCLLQKLRSDCPLVQCITNYVSMDIMANTLLAIGASPAMVHAEEEVEEFVTLASALLINIGTLSTPWIRSMHKAAAKAQELGKPWVLDPVGAGATSLRTNTATDLVVSYKPTVIRGNPSEIMALAKSICKGLDLQPSDGAQKGVDSSQSSDHALGPAKALAKECCCVVVVTGEHNFVTDGSSVIAVSNGHPILKKITAAGCTLTAVLAAFVSLGDPTDVTHVIKSCACALSIFEIAAELAVEDPIAKGPGSVRMLMLDTYGRFNAQTLLERAKISFPS</sequence>
<keyword evidence="7" id="KW-0547">Nucleotide-binding</keyword>
<evidence type="ECO:0000313" key="13">
    <source>
        <dbReference type="Proteomes" id="UP001159428"/>
    </source>
</evidence>
<comment type="catalytic activity">
    <reaction evidence="1">
        <text>5-(2-hydroxyethyl)-4-methylthiazole + ATP = 4-methyl-5-(2-phosphooxyethyl)-thiazole + ADP + H(+)</text>
        <dbReference type="Rhea" id="RHEA:24212"/>
        <dbReference type="ChEBI" id="CHEBI:15378"/>
        <dbReference type="ChEBI" id="CHEBI:17957"/>
        <dbReference type="ChEBI" id="CHEBI:30616"/>
        <dbReference type="ChEBI" id="CHEBI:58296"/>
        <dbReference type="ChEBI" id="CHEBI:456216"/>
        <dbReference type="EC" id="2.7.1.50"/>
    </reaction>
</comment>
<dbReference type="GO" id="GO:0005524">
    <property type="term" value="F:ATP binding"/>
    <property type="evidence" value="ECO:0007669"/>
    <property type="project" value="UniProtKB-KW"/>
</dbReference>
<evidence type="ECO:0000256" key="2">
    <source>
        <dbReference type="ARBA" id="ARBA00001946"/>
    </source>
</evidence>
<evidence type="ECO:0000256" key="6">
    <source>
        <dbReference type="ARBA" id="ARBA00022723"/>
    </source>
</evidence>
<dbReference type="HAMAP" id="MF_00228">
    <property type="entry name" value="Thz_kinase"/>
    <property type="match status" value="1"/>
</dbReference>
<dbReference type="Gene3D" id="3.40.1190.20">
    <property type="match status" value="1"/>
</dbReference>
<evidence type="ECO:0000256" key="5">
    <source>
        <dbReference type="ARBA" id="ARBA00022679"/>
    </source>
</evidence>
<dbReference type="GO" id="GO:0004417">
    <property type="term" value="F:hydroxyethylthiazole kinase activity"/>
    <property type="evidence" value="ECO:0007669"/>
    <property type="project" value="UniProtKB-EC"/>
</dbReference>
<keyword evidence="5" id="KW-0808">Transferase</keyword>
<dbReference type="InterPro" id="IPR000417">
    <property type="entry name" value="Hyethyz_kinase"/>
</dbReference>
<dbReference type="EC" id="2.7.1.50" evidence="4"/>
<name>A0AAU9XZ89_9CNID</name>
<evidence type="ECO:0000256" key="11">
    <source>
        <dbReference type="ARBA" id="ARBA00022977"/>
    </source>
</evidence>